<dbReference type="Proteomes" id="UP000319716">
    <property type="component" value="Unassembled WGS sequence"/>
</dbReference>
<gene>
    <name evidence="1" type="ORF">NBRC111894_4373</name>
</gene>
<organism evidence="1 2">
    <name type="scientific">Sporolactobacillus inulinus</name>
    <dbReference type="NCBI Taxonomy" id="2078"/>
    <lineage>
        <taxon>Bacteria</taxon>
        <taxon>Bacillati</taxon>
        <taxon>Bacillota</taxon>
        <taxon>Bacilli</taxon>
        <taxon>Bacillales</taxon>
        <taxon>Sporolactobacillaceae</taxon>
        <taxon>Sporolactobacillus</taxon>
    </lineage>
</organism>
<comment type="caution">
    <text evidence="1">The sequence shown here is derived from an EMBL/GenBank/DDBJ whole genome shotgun (WGS) entry which is preliminary data.</text>
</comment>
<reference evidence="1 2" key="1">
    <citation type="submission" date="2017-11" db="EMBL/GenBank/DDBJ databases">
        <title>Draft Genome Sequence of Sporolactobacillus inulinus NBRC 111894 Isolated from Koso, a Japanese Sugar-Vegetable Fermented Beverage.</title>
        <authorList>
            <person name="Chiou T.Y."/>
            <person name="Oshima K."/>
            <person name="Suda W."/>
            <person name="Hattori M."/>
            <person name="Takahashi T."/>
        </authorList>
    </citation>
    <scope>NUCLEOTIDE SEQUENCE [LARGE SCALE GENOMIC DNA]</scope>
    <source>
        <strain evidence="1 2">NBRC111894</strain>
    </source>
</reference>
<evidence type="ECO:0000313" key="2">
    <source>
        <dbReference type="Proteomes" id="UP000319716"/>
    </source>
</evidence>
<dbReference type="AlphaFoldDB" id="A0A4Y1ZIG5"/>
<accession>A0A4Y1ZIG5</accession>
<sequence>MRGPAYFVRAIMRGHARSRIDCKSANVKHTKAVAITVHYDCEKDGHLTIFFAFSAFTDAYISL</sequence>
<dbReference type="EMBL" id="BEXB01000063">
    <property type="protein sequence ID" value="GAY78819.1"/>
    <property type="molecule type" value="Genomic_DNA"/>
</dbReference>
<protein>
    <submittedName>
        <fullName evidence="1">Uncharacterized protein</fullName>
    </submittedName>
</protein>
<proteinExistence type="predicted"/>
<evidence type="ECO:0000313" key="1">
    <source>
        <dbReference type="EMBL" id="GAY78819.1"/>
    </source>
</evidence>
<name>A0A4Y1ZIG5_9BACL</name>